<organism evidence="1 2">
    <name type="scientific">Biomphalaria pfeifferi</name>
    <name type="common">Bloodfluke planorb</name>
    <name type="synonym">Freshwater snail</name>
    <dbReference type="NCBI Taxonomy" id="112525"/>
    <lineage>
        <taxon>Eukaryota</taxon>
        <taxon>Metazoa</taxon>
        <taxon>Spiralia</taxon>
        <taxon>Lophotrochozoa</taxon>
        <taxon>Mollusca</taxon>
        <taxon>Gastropoda</taxon>
        <taxon>Heterobranchia</taxon>
        <taxon>Euthyneura</taxon>
        <taxon>Panpulmonata</taxon>
        <taxon>Hygrophila</taxon>
        <taxon>Lymnaeoidea</taxon>
        <taxon>Planorbidae</taxon>
        <taxon>Biomphalaria</taxon>
    </lineage>
</organism>
<dbReference type="Gene3D" id="2.60.40.10">
    <property type="entry name" value="Immunoglobulins"/>
    <property type="match status" value="2"/>
</dbReference>
<dbReference type="InterPro" id="IPR003961">
    <property type="entry name" value="FN3_dom"/>
</dbReference>
<dbReference type="SUPFAM" id="SSF49265">
    <property type="entry name" value="Fibronectin type III"/>
    <property type="match status" value="1"/>
</dbReference>
<reference evidence="1" key="2">
    <citation type="submission" date="2023-04" db="EMBL/GenBank/DDBJ databases">
        <authorList>
            <person name="Bu L."/>
            <person name="Lu L."/>
            <person name="Laidemitt M.R."/>
            <person name="Zhang S.M."/>
            <person name="Mutuku M."/>
            <person name="Mkoji G."/>
            <person name="Steinauer M."/>
            <person name="Loker E.S."/>
        </authorList>
    </citation>
    <scope>NUCLEOTIDE SEQUENCE</scope>
    <source>
        <strain evidence="1">KasaAsao</strain>
        <tissue evidence="1">Whole Snail</tissue>
    </source>
</reference>
<comment type="caution">
    <text evidence="1">The sequence shown here is derived from an EMBL/GenBank/DDBJ whole genome shotgun (WGS) entry which is preliminary data.</text>
</comment>
<dbReference type="PANTHER" id="PTHR26391:SF18">
    <property type="entry name" value="PROTEIN KINASE RECEPTOR TIE-1, PUTATIVE-RELATED"/>
    <property type="match status" value="1"/>
</dbReference>
<accession>A0AAD8CB88</accession>
<dbReference type="CDD" id="cd00063">
    <property type="entry name" value="FN3"/>
    <property type="match status" value="2"/>
</dbReference>
<evidence type="ECO:0000313" key="2">
    <source>
        <dbReference type="Proteomes" id="UP001233172"/>
    </source>
</evidence>
<reference evidence="1" key="1">
    <citation type="journal article" date="2023" name="PLoS Negl. Trop. Dis.">
        <title>A genome sequence for Biomphalaria pfeifferi, the major vector snail for the human-infecting parasite Schistosoma mansoni.</title>
        <authorList>
            <person name="Bu L."/>
            <person name="Lu L."/>
            <person name="Laidemitt M.R."/>
            <person name="Zhang S.M."/>
            <person name="Mutuku M."/>
            <person name="Mkoji G."/>
            <person name="Steinauer M."/>
            <person name="Loker E.S."/>
        </authorList>
    </citation>
    <scope>NUCLEOTIDE SEQUENCE</scope>
    <source>
        <strain evidence="1">KasaAsao</strain>
    </source>
</reference>
<keyword evidence="2" id="KW-1185">Reference proteome</keyword>
<name>A0AAD8CB88_BIOPF</name>
<dbReference type="AlphaFoldDB" id="A0AAD8CB88"/>
<sequence length="284" mass="32158">CPAQTFGFNCHLICHCKDQEDCNKRQGDCPSYQCDEEWDGPGCQRKLPKLYFPPQVLLSKCNNITLRWFSFDETDDIGQGPIGLYKVMMKEMNGDIWLNPINVTDPDIVTDRSLKKAHVVSITSGLVPDMEYTFRVDIVASEYDKLLKRTIPGEPSKAILYKCDKLPELLTAPQAVFSSCNNLTVTWKEFDASKDDGDGPISHYLVFIKANITDFVSAWTQIYTVFSQNRVGLSYTVNITTGLIPNLAYNVRVDSVPQDTNNEPLNKYMDGRELRDPVLNQCDC</sequence>
<dbReference type="InterPro" id="IPR036116">
    <property type="entry name" value="FN3_sf"/>
</dbReference>
<dbReference type="InterPro" id="IPR013783">
    <property type="entry name" value="Ig-like_fold"/>
</dbReference>
<dbReference type="PANTHER" id="PTHR26391">
    <property type="entry name" value="INACTIVE TYROSINE-PROTEIN KINASE 7"/>
    <property type="match status" value="1"/>
</dbReference>
<dbReference type="EMBL" id="JASAOG010000002">
    <property type="protein sequence ID" value="KAK0069627.1"/>
    <property type="molecule type" value="Genomic_DNA"/>
</dbReference>
<proteinExistence type="predicted"/>
<dbReference type="Proteomes" id="UP001233172">
    <property type="component" value="Unassembled WGS sequence"/>
</dbReference>
<protein>
    <submittedName>
        <fullName evidence="1">Multiple epidermal growth factor-like domains protein 10</fullName>
    </submittedName>
</protein>
<evidence type="ECO:0000313" key="1">
    <source>
        <dbReference type="EMBL" id="KAK0069627.1"/>
    </source>
</evidence>
<feature type="non-terminal residue" evidence="1">
    <location>
        <position position="284"/>
    </location>
</feature>
<gene>
    <name evidence="1" type="ORF">Bpfe_000804</name>
</gene>